<feature type="region of interest" description="Disordered" evidence="5">
    <location>
        <begin position="593"/>
        <end position="641"/>
    </location>
</feature>
<dbReference type="GO" id="GO:0009653">
    <property type="term" value="P:anatomical structure morphogenesis"/>
    <property type="evidence" value="ECO:0007669"/>
    <property type="project" value="TreeGrafter"/>
</dbReference>
<dbReference type="PANTHER" id="PTHR45739">
    <property type="entry name" value="MATRIX PROTEIN, PUTATIVE-RELATED"/>
    <property type="match status" value="1"/>
</dbReference>
<keyword evidence="6" id="KW-1133">Transmembrane helix</keyword>
<evidence type="ECO:0000313" key="7">
    <source>
        <dbReference type="EMBL" id="GIX96678.1"/>
    </source>
</evidence>
<organism evidence="7 8">
    <name type="scientific">Caerostris extrusa</name>
    <name type="common">Bark spider</name>
    <name type="synonym">Caerostris bankana</name>
    <dbReference type="NCBI Taxonomy" id="172846"/>
    <lineage>
        <taxon>Eukaryota</taxon>
        <taxon>Metazoa</taxon>
        <taxon>Ecdysozoa</taxon>
        <taxon>Arthropoda</taxon>
        <taxon>Chelicerata</taxon>
        <taxon>Arachnida</taxon>
        <taxon>Araneae</taxon>
        <taxon>Araneomorphae</taxon>
        <taxon>Entelegynae</taxon>
        <taxon>Araneoidea</taxon>
        <taxon>Araneidae</taxon>
        <taxon>Caerostris</taxon>
    </lineage>
</organism>
<dbReference type="AlphaFoldDB" id="A0AAV4PKJ4"/>
<dbReference type="InterPro" id="IPR039005">
    <property type="entry name" value="CSPG_rpt"/>
</dbReference>
<keyword evidence="1" id="KW-0732">Signal</keyword>
<evidence type="ECO:0000256" key="2">
    <source>
        <dbReference type="ARBA" id="ARBA00022737"/>
    </source>
</evidence>
<reference evidence="7 8" key="1">
    <citation type="submission" date="2021-06" db="EMBL/GenBank/DDBJ databases">
        <title>Caerostris extrusa draft genome.</title>
        <authorList>
            <person name="Kono N."/>
            <person name="Arakawa K."/>
        </authorList>
    </citation>
    <scope>NUCLEOTIDE SEQUENCE [LARGE SCALE GENOMIC DNA]</scope>
</reference>
<feature type="transmembrane region" description="Helical" evidence="6">
    <location>
        <begin position="557"/>
        <end position="577"/>
    </location>
</feature>
<name>A0AAV4PKJ4_CAEEX</name>
<evidence type="ECO:0000256" key="6">
    <source>
        <dbReference type="SAM" id="Phobius"/>
    </source>
</evidence>
<keyword evidence="2" id="KW-0677">Repeat</keyword>
<accession>A0AAV4PKJ4</accession>
<dbReference type="PANTHER" id="PTHR45739:SF12">
    <property type="entry name" value="CHONDROITIN SULFATE PROTEOGLYCAN 4-LIKE ISOFORM X2"/>
    <property type="match status" value="1"/>
</dbReference>
<dbReference type="InterPro" id="IPR051561">
    <property type="entry name" value="FRAS1_ECM"/>
</dbReference>
<evidence type="ECO:0000256" key="5">
    <source>
        <dbReference type="SAM" id="MobiDB-lite"/>
    </source>
</evidence>
<keyword evidence="8" id="KW-1185">Reference proteome</keyword>
<dbReference type="EMBL" id="BPLR01004679">
    <property type="protein sequence ID" value="GIX96678.1"/>
    <property type="molecule type" value="Genomic_DNA"/>
</dbReference>
<evidence type="ECO:0000256" key="4">
    <source>
        <dbReference type="PROSITE-ProRule" id="PRU01201"/>
    </source>
</evidence>
<feature type="repeat" description="CSPG" evidence="4">
    <location>
        <begin position="320"/>
        <end position="410"/>
    </location>
</feature>
<dbReference type="PROSITE" id="PS51854">
    <property type="entry name" value="CSPG"/>
    <property type="match status" value="2"/>
</dbReference>
<dbReference type="Proteomes" id="UP001054945">
    <property type="component" value="Unassembled WGS sequence"/>
</dbReference>
<protein>
    <submittedName>
        <fullName evidence="7">Extracellular matrix protein 3</fullName>
    </submittedName>
</protein>
<feature type="repeat" description="CSPG" evidence="4">
    <location>
        <begin position="68"/>
        <end position="165"/>
    </location>
</feature>
<keyword evidence="3" id="KW-0325">Glycoprotein</keyword>
<evidence type="ECO:0000256" key="1">
    <source>
        <dbReference type="ARBA" id="ARBA00022729"/>
    </source>
</evidence>
<feature type="compositionally biased region" description="Polar residues" evidence="5">
    <location>
        <begin position="606"/>
        <end position="616"/>
    </location>
</feature>
<keyword evidence="6" id="KW-0812">Transmembrane</keyword>
<proteinExistence type="predicted"/>
<evidence type="ECO:0000256" key="3">
    <source>
        <dbReference type="ARBA" id="ARBA00023180"/>
    </source>
</evidence>
<keyword evidence="6" id="KW-0472">Membrane</keyword>
<comment type="caution">
    <text evidence="7">The sequence shown here is derived from an EMBL/GenBank/DDBJ whole genome shotgun (WGS) entry which is preliminary data.</text>
</comment>
<gene>
    <name evidence="7" type="primary">ECM3</name>
    <name evidence="7" type="ORF">CEXT_598991</name>
</gene>
<sequence length="757" mass="84358">MPVAQFSNSLLIVIFKKSTENLIPTFTVRMSGYTKSFQGDKAGGFKLQLNDGVNFDSPHVFITARVLRIILATNEKLSILPRMQQSITKDHLFVTTNDHDFTRVIDFTITHGPDLGRLLVENPDGSVMPISGFTQEQVNRNLVLYEHNKPMIGLKSSDVIRFDIETQNAETLKDVEFHIEISVGNFGSGNLDQLVVLHTLEVKEGGMAVIGQEHVDMSRLFSLWQGKGKSEFAKKLKIVVHAPPVNGWIETESGNSSYIRELSFNREDIRKKRVRYFHDDSDTFSDSFTIGFYLLDDKGNRDVLLFNGTVNIIVYPVNDNPFVLLTPTAVIKIVQGQSFTLGPSILNVTDADDVPKDIVYEIIKSPHSGKLIIRNISISNFTQEDINNYLVQYVHDGTNENRSAFSFKVSDGKHKPGYAALDITIVPIKLHLKNVSAIEVLQGSTAAFLSSKNLGAETNADNEDIWYNITSLPLHGHIFVTGDATRFRQIDINNGKFTFTVKPSDIEVFTTIPTEVATVGLKPQPPPAKPDITRAVTTIPETSNGELQQPSISNDHLLIAGIVLGIVIVCLIIIIVVKCRSIRNERNKERTNETYFGQRHGKNKTVAGSHTAQSDLDLSDHNHSNGSISLSDDIPPPPPPPHLTFEQWRPLGCIGSRGTSKNRTLKKRGEMSGCFEPLFHPPPYILENGEWTEINVPLPTCKVTPIPQGDEINETALKGPYLLRDPSEGEDWSNYEGSELRFGPACNPVLRKNQYWV</sequence>
<evidence type="ECO:0000313" key="8">
    <source>
        <dbReference type="Proteomes" id="UP001054945"/>
    </source>
</evidence>
<dbReference type="Pfam" id="PF16184">
    <property type="entry name" value="Cadherin_3"/>
    <property type="match status" value="2"/>
</dbReference>